<dbReference type="InterPro" id="IPR007345">
    <property type="entry name" value="Polysacch_pyruvyl_Trfase"/>
</dbReference>
<sequence>MLTRRRLFCAALASSAFAAPAKAIILRSSWQTVNIGDITHTPGVLRLLDQHLPEATVYLWPSSIDRSVEPMLRRAFPKLKIAKGGIGENGEPDTPELKEAFAATSLFIHGSAAGVSAQNHMHAWHSTTRGPYGCFGVTVTLSSEAASTAMDPKLKALLDGAAFVFTRETKSLENLKSSGVSAKTMGFAPDGTFSFDLRNDPAGDAFVKTNGLEPGRFIAVIPRLRLTPYHLIRKTNYTEAEIQRRTGINDRHKEEDHAKLREAIIAYVRKTGGKALLCPEMTYEIDIIDPLLYDPLPADVKANIVRRKTFWLPDEAASIYRHAAAVVSSECHSPIIAAAQGTPCMYIHQPEDGIKGQMWKDIGLGDWYFDVEQATGAAIAERLLTLTGRPEAARRKVKTAVEFAREKQRAGMQVVRQTWLG</sequence>
<dbReference type="Pfam" id="PF04230">
    <property type="entry name" value="PS_pyruv_trans"/>
    <property type="match status" value="1"/>
</dbReference>
<keyword evidence="4" id="KW-1185">Reference proteome</keyword>
<dbReference type="EMBL" id="CP063849">
    <property type="protein sequence ID" value="QOY90242.1"/>
    <property type="molecule type" value="Genomic_DNA"/>
</dbReference>
<dbReference type="RefSeq" id="WP_194451907.1">
    <property type="nucleotide sequence ID" value="NZ_CP063849.1"/>
</dbReference>
<evidence type="ECO:0000256" key="1">
    <source>
        <dbReference type="SAM" id="SignalP"/>
    </source>
</evidence>
<proteinExistence type="predicted"/>
<dbReference type="Proteomes" id="UP000593892">
    <property type="component" value="Chromosome"/>
</dbReference>
<dbReference type="GO" id="GO:0016740">
    <property type="term" value="F:transferase activity"/>
    <property type="evidence" value="ECO:0007669"/>
    <property type="project" value="UniProtKB-KW"/>
</dbReference>
<dbReference type="AlphaFoldDB" id="A0A7S7NUV2"/>
<evidence type="ECO:0000313" key="4">
    <source>
        <dbReference type="Proteomes" id="UP000593892"/>
    </source>
</evidence>
<accession>A0A7S7NUV2</accession>
<feature type="domain" description="Polysaccharide pyruvyl transferase" evidence="2">
    <location>
        <begin position="34"/>
        <end position="347"/>
    </location>
</feature>
<keyword evidence="1" id="KW-0732">Signal</keyword>
<protein>
    <submittedName>
        <fullName evidence="3">Polysaccharide pyruvyl transferase family protein</fullName>
    </submittedName>
</protein>
<keyword evidence="3" id="KW-0808">Transferase</keyword>
<feature type="chain" id="PRO_5032843827" evidence="1">
    <location>
        <begin position="19"/>
        <end position="421"/>
    </location>
</feature>
<feature type="signal peptide" evidence="1">
    <location>
        <begin position="1"/>
        <end position="18"/>
    </location>
</feature>
<dbReference type="KEGG" id="pfer:IRI77_09895"/>
<reference evidence="3 4" key="1">
    <citation type="submission" date="2020-10" db="EMBL/GenBank/DDBJ databases">
        <title>Complete genome sequence of Paludibaculum fermentans P105T, a facultatively anaerobic acidobacterium capable of dissimilatory Fe(III) reduction.</title>
        <authorList>
            <person name="Dedysh S.N."/>
            <person name="Beletsky A.V."/>
            <person name="Kulichevskaya I.S."/>
            <person name="Mardanov A.V."/>
            <person name="Ravin N.V."/>
        </authorList>
    </citation>
    <scope>NUCLEOTIDE SEQUENCE [LARGE SCALE GENOMIC DNA]</scope>
    <source>
        <strain evidence="3 4">P105</strain>
    </source>
</reference>
<evidence type="ECO:0000259" key="2">
    <source>
        <dbReference type="Pfam" id="PF04230"/>
    </source>
</evidence>
<organism evidence="3 4">
    <name type="scientific">Paludibaculum fermentans</name>
    <dbReference type="NCBI Taxonomy" id="1473598"/>
    <lineage>
        <taxon>Bacteria</taxon>
        <taxon>Pseudomonadati</taxon>
        <taxon>Acidobacteriota</taxon>
        <taxon>Terriglobia</taxon>
        <taxon>Bryobacterales</taxon>
        <taxon>Bryobacteraceae</taxon>
        <taxon>Paludibaculum</taxon>
    </lineage>
</organism>
<name>A0A7S7NUV2_PALFE</name>
<evidence type="ECO:0000313" key="3">
    <source>
        <dbReference type="EMBL" id="QOY90242.1"/>
    </source>
</evidence>
<gene>
    <name evidence="3" type="ORF">IRI77_09895</name>
</gene>